<dbReference type="InterPro" id="IPR025037">
    <property type="entry name" value="DUF3923"/>
</dbReference>
<dbReference type="AlphaFoldDB" id="A0A372KME5"/>
<keyword evidence="1" id="KW-0812">Transmembrane</keyword>
<dbReference type="EMBL" id="CP031733">
    <property type="protein sequence ID" value="AXQ78177.1"/>
    <property type="molecule type" value="Genomic_DNA"/>
</dbReference>
<dbReference type="Proteomes" id="UP000246115">
    <property type="component" value="Chromosome"/>
</dbReference>
<reference evidence="4 6" key="2">
    <citation type="submission" date="2018-08" db="EMBL/GenBank/DDBJ databases">
        <title>Draft genome of Streptococcus sp. nov. Z1.</title>
        <authorList>
            <person name="Tian Z."/>
        </authorList>
    </citation>
    <scope>NUCLEOTIDE SEQUENCE [LARGE SCALE GENOMIC DNA]</scope>
    <source>
        <strain evidence="4">Z1</strain>
        <strain evidence="6">Z1(2018)</strain>
    </source>
</reference>
<dbReference type="EMBL" id="QVQZ01000007">
    <property type="protein sequence ID" value="RFU53449.1"/>
    <property type="molecule type" value="Genomic_DNA"/>
</dbReference>
<reference evidence="5" key="3">
    <citation type="submission" date="2018-08" db="EMBL/GenBank/DDBJ databases">
        <title>Streptococcus chenjunshii sp. nov., isolated from stools sample of the Tibetan antelope in the Qinghai-Tibet plateau, China.</title>
        <authorList>
            <person name="Tian Z."/>
        </authorList>
    </citation>
    <scope>NUCLEOTIDE SEQUENCE [LARGE SCALE GENOMIC DNA]</scope>
    <source>
        <strain evidence="5">Z15</strain>
    </source>
</reference>
<accession>A0A346NAY2</accession>
<dbReference type="RefSeq" id="WP_116877905.1">
    <property type="nucleotide sequence ID" value="NZ_CP031733.1"/>
</dbReference>
<keyword evidence="1" id="KW-1133">Transmembrane helix</keyword>
<evidence type="ECO:0000313" key="6">
    <source>
        <dbReference type="Proteomes" id="UP000262901"/>
    </source>
</evidence>
<evidence type="ECO:0000313" key="4">
    <source>
        <dbReference type="EMBL" id="RFU53449.1"/>
    </source>
</evidence>
<keyword evidence="1" id="KW-0472">Membrane</keyword>
<evidence type="ECO:0000313" key="5">
    <source>
        <dbReference type="Proteomes" id="UP000246115"/>
    </source>
</evidence>
<dbReference type="OrthoDB" id="2232031at2"/>
<dbReference type="EMBL" id="QVQY01000013">
    <property type="protein sequence ID" value="RFU50952.1"/>
    <property type="molecule type" value="Genomic_DNA"/>
</dbReference>
<accession>A0A372KME5</accession>
<keyword evidence="7" id="KW-1185">Reference proteome</keyword>
<dbReference type="KEGG" id="schj:DDV21_003345"/>
<dbReference type="Proteomes" id="UP000264056">
    <property type="component" value="Unassembled WGS sequence"/>
</dbReference>
<protein>
    <submittedName>
        <fullName evidence="4">DUF3923 family protein</fullName>
    </submittedName>
</protein>
<evidence type="ECO:0000313" key="3">
    <source>
        <dbReference type="EMBL" id="RFU50952.1"/>
    </source>
</evidence>
<evidence type="ECO:0000313" key="7">
    <source>
        <dbReference type="Proteomes" id="UP000264056"/>
    </source>
</evidence>
<dbReference type="Proteomes" id="UP000262901">
    <property type="component" value="Unassembled WGS sequence"/>
</dbReference>
<feature type="transmembrane region" description="Helical" evidence="1">
    <location>
        <begin position="7"/>
        <end position="28"/>
    </location>
</feature>
<reference evidence="3 7" key="1">
    <citation type="submission" date="2018-08" db="EMBL/GenBank/DDBJ databases">
        <title>Draft genome of Streptococcus sp .nov. Z2.</title>
        <authorList>
            <person name="Tian Z."/>
        </authorList>
    </citation>
    <scope>NUCLEOTIDE SEQUENCE [LARGE SCALE GENOMIC DNA]</scope>
    <source>
        <strain evidence="3 7">Z2</strain>
    </source>
</reference>
<dbReference type="Pfam" id="PF13061">
    <property type="entry name" value="DUF3923"/>
    <property type="match status" value="1"/>
</dbReference>
<reference evidence="2" key="4">
    <citation type="journal article" date="2019" name="Int. J. Syst. Evol. Microbiol.">
        <title>Streptococcus chenjunshii sp. nov. isolated from feces of Tibetan antelopes.</title>
        <authorList>
            <person name="Tian Z."/>
            <person name="Lu S."/>
            <person name="Jin D."/>
            <person name="Yang J."/>
            <person name="Pu J."/>
            <person name="Lai X.H."/>
            <person name="Bai X.N."/>
            <person name="Wu X.M."/>
            <person name="Li J."/>
            <person name="Wang S."/>
            <person name="Xu J."/>
        </authorList>
    </citation>
    <scope>NUCLEOTIDE SEQUENCE</scope>
    <source>
        <strain evidence="2">Z15</strain>
    </source>
</reference>
<sequence length="82" mass="9905">MSKRQKWFIVLFNIILLAIFLDVSMLIFLRIVDSQGIFQTDERKWLTFLAWLLCYAFVWMCQGLAYLLHAYLKKLRKRTENA</sequence>
<evidence type="ECO:0000256" key="1">
    <source>
        <dbReference type="SAM" id="Phobius"/>
    </source>
</evidence>
<gene>
    <name evidence="2" type="ORF">DDV21_003345</name>
    <name evidence="3" type="ORF">DDV22_06165</name>
    <name evidence="4" type="ORF">DDV23_04420</name>
</gene>
<organism evidence="4 6">
    <name type="scientific">Streptococcus chenjunshii</name>
    <dbReference type="NCBI Taxonomy" id="2173853"/>
    <lineage>
        <taxon>Bacteria</taxon>
        <taxon>Bacillati</taxon>
        <taxon>Bacillota</taxon>
        <taxon>Bacilli</taxon>
        <taxon>Lactobacillales</taxon>
        <taxon>Streptococcaceae</taxon>
        <taxon>Streptococcus</taxon>
    </lineage>
</organism>
<proteinExistence type="predicted"/>
<name>A0A372KME5_9STRE</name>
<evidence type="ECO:0000313" key="2">
    <source>
        <dbReference type="EMBL" id="AXQ78177.1"/>
    </source>
</evidence>
<feature type="transmembrane region" description="Helical" evidence="1">
    <location>
        <begin position="48"/>
        <end position="68"/>
    </location>
</feature>